<feature type="signal peptide" evidence="1">
    <location>
        <begin position="1"/>
        <end position="22"/>
    </location>
</feature>
<keyword evidence="1" id="KW-0732">Signal</keyword>
<accession>A0ABV4LMR7</accession>
<organism evidence="2 3">
    <name type="scientific">Vibrio kanaloae</name>
    <dbReference type="NCBI Taxonomy" id="170673"/>
    <lineage>
        <taxon>Bacteria</taxon>
        <taxon>Pseudomonadati</taxon>
        <taxon>Pseudomonadota</taxon>
        <taxon>Gammaproteobacteria</taxon>
        <taxon>Vibrionales</taxon>
        <taxon>Vibrionaceae</taxon>
        <taxon>Vibrio</taxon>
    </lineage>
</organism>
<dbReference type="RefSeq" id="WP_017057151.1">
    <property type="nucleotide sequence ID" value="NZ_JBGONX010000005.1"/>
</dbReference>
<comment type="caution">
    <text evidence="2">The sequence shown here is derived from an EMBL/GenBank/DDBJ whole genome shotgun (WGS) entry which is preliminary data.</text>
</comment>
<name>A0ABV4LMR7_9VIBR</name>
<keyword evidence="3" id="KW-1185">Reference proteome</keyword>
<sequence length="158" mass="18276">MRIIFISVVLSVLVGCGTTRMAYTPNDIDIEKAPMLIDRMIMTQHRAWKPDYFVITEHYFGWDFGYKSTTSGVGSVVGDSGIVFSSSSSTTHRVSERVYYDEVAEVKLLDWTRKFKQWYVVTLYREDGTQIMHILRTRNLKDAQLMVDAVNTFLKNRT</sequence>
<dbReference type="Proteomes" id="UP001569177">
    <property type="component" value="Unassembled WGS sequence"/>
</dbReference>
<dbReference type="PROSITE" id="PS51257">
    <property type="entry name" value="PROKAR_LIPOPROTEIN"/>
    <property type="match status" value="1"/>
</dbReference>
<evidence type="ECO:0000313" key="2">
    <source>
        <dbReference type="EMBL" id="MEZ8092425.1"/>
    </source>
</evidence>
<gene>
    <name evidence="2" type="ORF">ACED24_20400</name>
</gene>
<evidence type="ECO:0000256" key="1">
    <source>
        <dbReference type="SAM" id="SignalP"/>
    </source>
</evidence>
<dbReference type="EMBL" id="JBGOOJ010000055">
    <property type="protein sequence ID" value="MEZ8092425.1"/>
    <property type="molecule type" value="Genomic_DNA"/>
</dbReference>
<evidence type="ECO:0000313" key="3">
    <source>
        <dbReference type="Proteomes" id="UP001569177"/>
    </source>
</evidence>
<protein>
    <recommendedName>
        <fullName evidence="4">DUF4136 domain-containing protein</fullName>
    </recommendedName>
</protein>
<proteinExistence type="predicted"/>
<reference evidence="2 3" key="1">
    <citation type="submission" date="2024-06" db="EMBL/GenBank/DDBJ databases">
        <authorList>
            <person name="Steensen K."/>
            <person name="Seneca J."/>
            <person name="Bartlau N."/>
            <person name="Yu A.X."/>
            <person name="Polz M.F."/>
        </authorList>
    </citation>
    <scope>NUCLEOTIDE SEQUENCE [LARGE SCALE GENOMIC DNA]</scope>
    <source>
        <strain evidence="2 3">5S240</strain>
    </source>
</reference>
<evidence type="ECO:0008006" key="4">
    <source>
        <dbReference type="Google" id="ProtNLM"/>
    </source>
</evidence>
<feature type="chain" id="PRO_5046987341" description="DUF4136 domain-containing protein" evidence="1">
    <location>
        <begin position="23"/>
        <end position="158"/>
    </location>
</feature>